<dbReference type="EMBL" id="JBHTLN010000001">
    <property type="protein sequence ID" value="MFD1122091.1"/>
    <property type="molecule type" value="Genomic_DNA"/>
</dbReference>
<sequence>MKSYLTHGLVMIGMAGFAVFAHADLKVSNAWVKPTVPGQPVAGAYMALASDKDMDVIEVLTPVAGKAEIHSMSMDGNIMRMKKLDRLQLKPGKVVELKPGGFHIMLMELNHQIKAGEVVPIRLVTQDKSGKKATISVNAIAAEPKTSESTSGMHMHH</sequence>
<dbReference type="Gene3D" id="2.60.40.1890">
    <property type="entry name" value="PCu(A)C copper chaperone"/>
    <property type="match status" value="1"/>
</dbReference>
<keyword evidence="1" id="KW-0732">Signal</keyword>
<dbReference type="SUPFAM" id="SSF110087">
    <property type="entry name" value="DR1885-like metal-binding protein"/>
    <property type="match status" value="1"/>
</dbReference>
<proteinExistence type="predicted"/>
<dbReference type="InterPro" id="IPR007410">
    <property type="entry name" value="LpqE-like"/>
</dbReference>
<comment type="caution">
    <text evidence="2">The sequence shown here is derived from an EMBL/GenBank/DDBJ whole genome shotgun (WGS) entry which is preliminary data.</text>
</comment>
<dbReference type="PANTHER" id="PTHR36302">
    <property type="entry name" value="BLR7088 PROTEIN"/>
    <property type="match status" value="1"/>
</dbReference>
<evidence type="ECO:0000313" key="3">
    <source>
        <dbReference type="Proteomes" id="UP001597206"/>
    </source>
</evidence>
<dbReference type="InterPro" id="IPR058248">
    <property type="entry name" value="Lxx211020-like"/>
</dbReference>
<dbReference type="InterPro" id="IPR036182">
    <property type="entry name" value="PCuAC_sf"/>
</dbReference>
<dbReference type="Pfam" id="PF04314">
    <property type="entry name" value="PCuAC"/>
    <property type="match status" value="1"/>
</dbReference>
<dbReference type="Proteomes" id="UP001597206">
    <property type="component" value="Unassembled WGS sequence"/>
</dbReference>
<feature type="chain" id="PRO_5045575713" evidence="1">
    <location>
        <begin position="24"/>
        <end position="157"/>
    </location>
</feature>
<reference evidence="3" key="1">
    <citation type="journal article" date="2019" name="Int. J. Syst. Evol. Microbiol.">
        <title>The Global Catalogue of Microorganisms (GCM) 10K type strain sequencing project: providing services to taxonomists for standard genome sequencing and annotation.</title>
        <authorList>
            <consortium name="The Broad Institute Genomics Platform"/>
            <consortium name="The Broad Institute Genome Sequencing Center for Infectious Disease"/>
            <person name="Wu L."/>
            <person name="Ma J."/>
        </authorList>
    </citation>
    <scope>NUCLEOTIDE SEQUENCE [LARGE SCALE GENOMIC DNA]</scope>
    <source>
        <strain evidence="3">CCUG 58411</strain>
    </source>
</reference>
<accession>A0ABW3PEB0</accession>
<keyword evidence="3" id="KW-1185">Reference proteome</keyword>
<dbReference type="PANTHER" id="PTHR36302:SF1">
    <property type="entry name" value="COPPER CHAPERONE PCU(A)C"/>
    <property type="match status" value="1"/>
</dbReference>
<organism evidence="2 3">
    <name type="scientific">Methylophilus flavus</name>
    <dbReference type="NCBI Taxonomy" id="640084"/>
    <lineage>
        <taxon>Bacteria</taxon>
        <taxon>Pseudomonadati</taxon>
        <taxon>Pseudomonadota</taxon>
        <taxon>Betaproteobacteria</taxon>
        <taxon>Nitrosomonadales</taxon>
        <taxon>Methylophilaceae</taxon>
        <taxon>Methylophilus</taxon>
    </lineage>
</organism>
<gene>
    <name evidence="2" type="ORF">ACFQ2T_06220</name>
</gene>
<evidence type="ECO:0000313" key="2">
    <source>
        <dbReference type="EMBL" id="MFD1122091.1"/>
    </source>
</evidence>
<dbReference type="RefSeq" id="WP_379031947.1">
    <property type="nucleotide sequence ID" value="NZ_JBHTLN010000001.1"/>
</dbReference>
<feature type="signal peptide" evidence="1">
    <location>
        <begin position="1"/>
        <end position="23"/>
    </location>
</feature>
<name>A0ABW3PEB0_9PROT</name>
<protein>
    <submittedName>
        <fullName evidence="2">Copper chaperone PCu(A)C</fullName>
    </submittedName>
</protein>
<evidence type="ECO:0000256" key="1">
    <source>
        <dbReference type="SAM" id="SignalP"/>
    </source>
</evidence>